<keyword evidence="2" id="KW-1185">Reference proteome</keyword>
<evidence type="ECO:0000313" key="1">
    <source>
        <dbReference type="EMBL" id="MFC5143571.1"/>
    </source>
</evidence>
<protein>
    <submittedName>
        <fullName evidence="1">Uncharacterized protein</fullName>
    </submittedName>
</protein>
<gene>
    <name evidence="1" type="ORF">ACFPP6_02530</name>
</gene>
<name>A0ABV9ZSW9_9ACTN</name>
<dbReference type="RefSeq" id="WP_382036586.1">
    <property type="nucleotide sequence ID" value="NZ_JBHSKJ010000001.1"/>
</dbReference>
<organism evidence="1 2">
    <name type="scientific">Streptomyces aureoversilis</name>
    <dbReference type="NCBI Taxonomy" id="67277"/>
    <lineage>
        <taxon>Bacteria</taxon>
        <taxon>Bacillati</taxon>
        <taxon>Actinomycetota</taxon>
        <taxon>Actinomycetes</taxon>
        <taxon>Kitasatosporales</taxon>
        <taxon>Streptomycetaceae</taxon>
        <taxon>Streptomyces</taxon>
    </lineage>
</organism>
<dbReference type="EMBL" id="JBHSKJ010000001">
    <property type="protein sequence ID" value="MFC5143571.1"/>
    <property type="molecule type" value="Genomic_DNA"/>
</dbReference>
<comment type="caution">
    <text evidence="1">The sequence shown here is derived from an EMBL/GenBank/DDBJ whole genome shotgun (WGS) entry which is preliminary data.</text>
</comment>
<proteinExistence type="predicted"/>
<sequence length="69" mass="7656">MRLLDRAVPCDTLTHGGDYSYSGALHHTDLGQALVNGFQVLPFRVVRREPALPVVRCERALRRTLVALG</sequence>
<reference evidence="2" key="1">
    <citation type="journal article" date="2019" name="Int. J. Syst. Evol. Microbiol.">
        <title>The Global Catalogue of Microorganisms (GCM) 10K type strain sequencing project: providing services to taxonomists for standard genome sequencing and annotation.</title>
        <authorList>
            <consortium name="The Broad Institute Genomics Platform"/>
            <consortium name="The Broad Institute Genome Sequencing Center for Infectious Disease"/>
            <person name="Wu L."/>
            <person name="Ma J."/>
        </authorList>
    </citation>
    <scope>NUCLEOTIDE SEQUENCE [LARGE SCALE GENOMIC DNA]</scope>
    <source>
        <strain evidence="2">CGMCC 4.1641</strain>
    </source>
</reference>
<dbReference type="Proteomes" id="UP001596222">
    <property type="component" value="Unassembled WGS sequence"/>
</dbReference>
<accession>A0ABV9ZSW9</accession>
<evidence type="ECO:0000313" key="2">
    <source>
        <dbReference type="Proteomes" id="UP001596222"/>
    </source>
</evidence>